<dbReference type="GO" id="GO:0061504">
    <property type="term" value="P:cyclic threonylcarbamoyladenosine biosynthetic process"/>
    <property type="evidence" value="ECO:0007669"/>
    <property type="project" value="TreeGrafter"/>
</dbReference>
<dbReference type="PANTHER" id="PTHR43267">
    <property type="entry name" value="TRNA THREONYLCARBAMOYLADENOSINE DEHYDRATASE"/>
    <property type="match status" value="1"/>
</dbReference>
<dbReference type="InterPro" id="IPR000594">
    <property type="entry name" value="ThiF_NAD_FAD-bd"/>
</dbReference>
<evidence type="ECO:0000313" key="3">
    <source>
        <dbReference type="EMBL" id="AEI93091.1"/>
    </source>
</evidence>
<dbReference type="InterPro" id="IPR032701">
    <property type="entry name" value="Prok-E2_B_dom"/>
</dbReference>
<sequence length="524" mass="56590">MDAPTKVRGALEAIGFAPTMTRRFDAYEGFVKVGKVSVQLEIEIPDYDFLARPIVRVLNEEALPSRLTAHMMEGAQLCYANPDTLLLDRYAPDRSIMAVVKQAEATLAVLLHSNPKAEYMAELASYWSMTCYHLIDDPRNNKALVFGVCEFSVGPQCLIGGCTEKRMQRWANDAGGKFKKFFSAPVVEAVGDIRPPPSTVKTFEKVVEWLEPQVHTSTALLDVVITGGKPLPALVVAAPNAIIGFQIEKSGLIKQAERKGFRKNAIPDLWKSKAAQLSLDRFKGKLATSEEITARNLDGTPPLKGKRIALIGAGTIGGYLARSLVQLGAGFEQRLLVIDQDTLQPENLGRHILGSKYLGRSKAKALAEALKTDFPDVEVNAVSTSGQSTFDRLTAYDIVVDATGEQAFSDALNAHALSCDAKMGSFPPILYALIFGNGAAAQTYLSTRGSEKACFRCLKPEFTGAWQNSPVKPDAALAKLAIRACAYGTFTPFGVSASLSAAALASQHVADFFSDGYSGDLRTV</sequence>
<dbReference type="STRING" id="391595.RLO149_c010840"/>
<dbReference type="KEGG" id="rli:RLO149_c010840"/>
<dbReference type="OrthoDB" id="891532at2"/>
<reference evidence="3 4" key="1">
    <citation type="journal article" date="2011" name="BMC Genomics">
        <title>Comparative genome analysis and genome-guided physiological analysis of Roseobacter litoralis.</title>
        <authorList>
            <person name="Kalhoefer D."/>
            <person name="Thole S."/>
            <person name="Voget S."/>
            <person name="Lehmann R."/>
            <person name="Liesegang H."/>
            <person name="Wollher A."/>
            <person name="Daniel R."/>
            <person name="Simon M."/>
            <person name="Brinkhoff T."/>
        </authorList>
    </citation>
    <scope>NUCLEOTIDE SEQUENCE [LARGE SCALE GENOMIC DNA]</scope>
    <source>
        <strain evidence="4">ATCC 49566 / DSM 6996 / JCM 21268 / NBRC 15278 / OCh 149</strain>
    </source>
</reference>
<dbReference type="Proteomes" id="UP000001353">
    <property type="component" value="Chromosome"/>
</dbReference>
<feature type="domain" description="Prokaryotic E2 family B" evidence="2">
    <location>
        <begin position="27"/>
        <end position="128"/>
    </location>
</feature>
<accession>F7ZB98</accession>
<dbReference type="Gene3D" id="3.40.50.720">
    <property type="entry name" value="NAD(P)-binding Rossmann-like Domain"/>
    <property type="match status" value="1"/>
</dbReference>
<name>F7ZB98_ROSLO</name>
<dbReference type="Pfam" id="PF14461">
    <property type="entry name" value="Prok-E2_B"/>
    <property type="match status" value="1"/>
</dbReference>
<dbReference type="PANTHER" id="PTHR43267:SF1">
    <property type="entry name" value="TRNA THREONYLCARBAMOYLADENOSINE DEHYDRATASE"/>
    <property type="match status" value="1"/>
</dbReference>
<dbReference type="AlphaFoldDB" id="F7ZB98"/>
<feature type="domain" description="THIF-type NAD/FAD binding fold" evidence="1">
    <location>
        <begin position="298"/>
        <end position="462"/>
    </location>
</feature>
<evidence type="ECO:0000313" key="4">
    <source>
        <dbReference type="Proteomes" id="UP000001353"/>
    </source>
</evidence>
<keyword evidence="4" id="KW-1185">Reference proteome</keyword>
<evidence type="ECO:0000259" key="2">
    <source>
        <dbReference type="Pfam" id="PF14461"/>
    </source>
</evidence>
<organism evidence="3 4">
    <name type="scientific">Roseobacter litoralis (strain ATCC 49566 / DSM 6996 / JCM 21268 / NBRC 15278 / OCh 149)</name>
    <dbReference type="NCBI Taxonomy" id="391595"/>
    <lineage>
        <taxon>Bacteria</taxon>
        <taxon>Pseudomonadati</taxon>
        <taxon>Pseudomonadota</taxon>
        <taxon>Alphaproteobacteria</taxon>
        <taxon>Rhodobacterales</taxon>
        <taxon>Roseobacteraceae</taxon>
        <taxon>Roseobacter</taxon>
    </lineage>
</organism>
<dbReference type="eggNOG" id="COG0476">
    <property type="taxonomic scope" value="Bacteria"/>
</dbReference>
<proteinExistence type="predicted"/>
<protein>
    <submittedName>
        <fullName evidence="3">Uncharacterized protein</fullName>
    </submittedName>
</protein>
<dbReference type="InterPro" id="IPR045886">
    <property type="entry name" value="ThiF/MoeB/HesA"/>
</dbReference>
<evidence type="ECO:0000259" key="1">
    <source>
        <dbReference type="Pfam" id="PF00899"/>
    </source>
</evidence>
<gene>
    <name evidence="3" type="ordered locus">RLO149_c010840</name>
</gene>
<dbReference type="HOGENOM" id="CLU_032708_1_0_5"/>
<dbReference type="GO" id="GO:0061503">
    <property type="term" value="F:tRNA threonylcarbamoyladenosine dehydratase"/>
    <property type="evidence" value="ECO:0007669"/>
    <property type="project" value="TreeGrafter"/>
</dbReference>
<dbReference type="GO" id="GO:0008641">
    <property type="term" value="F:ubiquitin-like modifier activating enzyme activity"/>
    <property type="evidence" value="ECO:0007669"/>
    <property type="project" value="InterPro"/>
</dbReference>
<dbReference type="SUPFAM" id="SSF69572">
    <property type="entry name" value="Activating enzymes of the ubiquitin-like proteins"/>
    <property type="match status" value="1"/>
</dbReference>
<dbReference type="EMBL" id="CP002623">
    <property type="protein sequence ID" value="AEI93091.1"/>
    <property type="molecule type" value="Genomic_DNA"/>
</dbReference>
<dbReference type="InterPro" id="IPR035985">
    <property type="entry name" value="Ubiquitin-activating_enz"/>
</dbReference>
<dbReference type="Pfam" id="PF00899">
    <property type="entry name" value="ThiF"/>
    <property type="match status" value="1"/>
</dbReference>
<dbReference type="RefSeq" id="WP_013961029.1">
    <property type="nucleotide sequence ID" value="NC_015730.1"/>
</dbReference>